<feature type="non-terminal residue" evidence="2">
    <location>
        <position position="1"/>
    </location>
</feature>
<protein>
    <submittedName>
        <fullName evidence="2">Uncharacterized protein</fullName>
    </submittedName>
</protein>
<evidence type="ECO:0000256" key="1">
    <source>
        <dbReference type="SAM" id="MobiDB-lite"/>
    </source>
</evidence>
<feature type="compositionally biased region" description="Gly residues" evidence="1">
    <location>
        <begin position="285"/>
        <end position="298"/>
    </location>
</feature>
<feature type="compositionally biased region" description="Basic and acidic residues" evidence="1">
    <location>
        <begin position="87"/>
        <end position="97"/>
    </location>
</feature>
<dbReference type="IntAct" id="A0A1D6EI65">
    <property type="interactions" value="1"/>
</dbReference>
<dbReference type="EMBL" id="CM007648">
    <property type="protein sequence ID" value="ONM19805.1"/>
    <property type="molecule type" value="Genomic_DNA"/>
</dbReference>
<name>A0A1D6EI65_MAIZE</name>
<dbReference type="InParanoid" id="A0A1D6EI65"/>
<gene>
    <name evidence="2" type="ORF">ZEAMMB73_Zm00001d004918</name>
</gene>
<evidence type="ECO:0000313" key="2">
    <source>
        <dbReference type="EMBL" id="ONM19805.1"/>
    </source>
</evidence>
<feature type="compositionally biased region" description="Gly residues" evidence="1">
    <location>
        <begin position="251"/>
        <end position="261"/>
    </location>
</feature>
<proteinExistence type="predicted"/>
<dbReference type="PaxDb" id="4577-GRMZM2G356178_P01"/>
<feature type="compositionally biased region" description="Basic and acidic residues" evidence="1">
    <location>
        <begin position="380"/>
        <end position="390"/>
    </location>
</feature>
<feature type="compositionally biased region" description="Pro residues" evidence="1">
    <location>
        <begin position="1"/>
        <end position="11"/>
    </location>
</feature>
<feature type="region of interest" description="Disordered" evidence="1">
    <location>
        <begin position="234"/>
        <end position="406"/>
    </location>
</feature>
<feature type="region of interest" description="Disordered" evidence="1">
    <location>
        <begin position="1"/>
        <end position="114"/>
    </location>
</feature>
<accession>A0A1D6EI65</accession>
<organism evidence="2">
    <name type="scientific">Zea mays</name>
    <name type="common">Maize</name>
    <dbReference type="NCBI Taxonomy" id="4577"/>
    <lineage>
        <taxon>Eukaryota</taxon>
        <taxon>Viridiplantae</taxon>
        <taxon>Streptophyta</taxon>
        <taxon>Embryophyta</taxon>
        <taxon>Tracheophyta</taxon>
        <taxon>Spermatophyta</taxon>
        <taxon>Magnoliopsida</taxon>
        <taxon>Liliopsida</taxon>
        <taxon>Poales</taxon>
        <taxon>Poaceae</taxon>
        <taxon>PACMAD clade</taxon>
        <taxon>Panicoideae</taxon>
        <taxon>Andropogonodae</taxon>
        <taxon>Andropogoneae</taxon>
        <taxon>Tripsacinae</taxon>
        <taxon>Zea</taxon>
    </lineage>
</organism>
<reference evidence="2" key="1">
    <citation type="submission" date="2015-12" db="EMBL/GenBank/DDBJ databases">
        <title>Update maize B73 reference genome by single molecule sequencing technologies.</title>
        <authorList>
            <consortium name="Maize Genome Sequencing Project"/>
            <person name="Ware D."/>
        </authorList>
    </citation>
    <scope>NUCLEOTIDE SEQUENCE [LARGE SCALE GENOMIC DNA]</scope>
    <source>
        <tissue evidence="2">Seedling</tissue>
    </source>
</reference>
<feature type="compositionally biased region" description="Basic residues" evidence="1">
    <location>
        <begin position="239"/>
        <end position="250"/>
    </location>
</feature>
<sequence>PKHPPPRPPPRSGSYQSALSCSLPAGCSGARPVALPRRRPRPPPEAGRPSITPTPAVQSPPLLSHHRVARTPPPLPPPLTSHASSPRADRRNGERVEPAPPDLRAGPGLLRLRRRRPRRLHQPGVHAHGLLLLLHHLLAAAGHALRRHLLPRHPAGPVVAAALAAPHLVALPARAPDALLRRTHRVVPRRPPPPPQGHLLPPLLHLHIHPHPPARSLLGPNRRQVQSGLVPVPGASLRVLRRRRRQRRGGAGRGRPGGGVHQGEVRGPDPLGAVHPPRVPHRPGRGGGAAAGRGGSHGAGPVRRGRAGARGGRGLLPRRRRQARGGGALGQRGRQARRARAAPALELPGQPDGVRGRGARRRPVGPPRLVVPGPARLRRRDAPRQERAREPALAGGGGQGARVRAPRAGLEDAALILVVL</sequence>
<dbReference type="OMA" id="ANCPARR"/>